<evidence type="ECO:0000313" key="2">
    <source>
        <dbReference type="EMBL" id="OZI28901.1"/>
    </source>
</evidence>
<reference evidence="2 5" key="2">
    <citation type="submission" date="2017-05" db="EMBL/GenBank/DDBJ databases">
        <title>Complete and WGS of Bordetella genogroups.</title>
        <authorList>
            <person name="Spilker T."/>
            <person name="LiPuma J."/>
        </authorList>
    </citation>
    <scope>NUCLEOTIDE SEQUENCE [LARGE SCALE GENOMIC DNA]</scope>
    <source>
        <strain evidence="2 5">AU17610</strain>
    </source>
</reference>
<sequence length="83" mass="8789">MSFSLITPTDFSVARTNQLLQRARNVAPAMIAALALLALMLQWGPAPDASFPAVSQQAPATLEVALAPELAMVALVTDTQARR</sequence>
<keyword evidence="1" id="KW-1133">Transmembrane helix</keyword>
<feature type="transmembrane region" description="Helical" evidence="1">
    <location>
        <begin position="25"/>
        <end position="43"/>
    </location>
</feature>
<name>A0A261RVH7_9BORD</name>
<evidence type="ECO:0000256" key="1">
    <source>
        <dbReference type="SAM" id="Phobius"/>
    </source>
</evidence>
<accession>A0A261RVH7</accession>
<keyword evidence="4" id="KW-1185">Reference proteome</keyword>
<evidence type="ECO:0000313" key="4">
    <source>
        <dbReference type="Proteomes" id="UP000216354"/>
    </source>
</evidence>
<proteinExistence type="predicted"/>
<dbReference type="Proteomes" id="UP000216354">
    <property type="component" value="Unassembled WGS sequence"/>
</dbReference>
<protein>
    <submittedName>
        <fullName evidence="2">Uncharacterized protein</fullName>
    </submittedName>
</protein>
<evidence type="ECO:0000313" key="5">
    <source>
        <dbReference type="Proteomes" id="UP000217005"/>
    </source>
</evidence>
<dbReference type="Proteomes" id="UP000217005">
    <property type="component" value="Unassembled WGS sequence"/>
</dbReference>
<organism evidence="2 5">
    <name type="scientific">Bordetella genomosp. 1</name>
    <dbReference type="NCBI Taxonomy" id="1395607"/>
    <lineage>
        <taxon>Bacteria</taxon>
        <taxon>Pseudomonadati</taxon>
        <taxon>Pseudomonadota</taxon>
        <taxon>Betaproteobacteria</taxon>
        <taxon>Burkholderiales</taxon>
        <taxon>Alcaligenaceae</taxon>
        <taxon>Bordetella</taxon>
    </lineage>
</organism>
<gene>
    <name evidence="3" type="ORF">CAL27_00610</name>
    <name evidence="2" type="ORF">CEG14_23540</name>
</gene>
<evidence type="ECO:0000313" key="3">
    <source>
        <dbReference type="EMBL" id="OZI68006.1"/>
    </source>
</evidence>
<reference evidence="3 4" key="1">
    <citation type="submission" date="2017-05" db="EMBL/GenBank/DDBJ databases">
        <title>Complete and WGS of Bordetella genogroups.</title>
        <authorList>
            <person name="Spilker T."/>
            <person name="Lipuma J."/>
        </authorList>
    </citation>
    <scope>NUCLEOTIDE SEQUENCE [LARGE SCALE GENOMIC DNA]</scope>
    <source>
        <strain evidence="3 4">AU9795</strain>
    </source>
</reference>
<dbReference type="EMBL" id="NEVR01000001">
    <property type="protein sequence ID" value="OZI68006.1"/>
    <property type="molecule type" value="Genomic_DNA"/>
</dbReference>
<dbReference type="EMBL" id="NEVL01000006">
    <property type="protein sequence ID" value="OZI28901.1"/>
    <property type="molecule type" value="Genomic_DNA"/>
</dbReference>
<keyword evidence="1" id="KW-0812">Transmembrane</keyword>
<comment type="caution">
    <text evidence="2">The sequence shown here is derived from an EMBL/GenBank/DDBJ whole genome shotgun (WGS) entry which is preliminary data.</text>
</comment>
<dbReference type="AlphaFoldDB" id="A0A261RVH7"/>
<keyword evidence="1" id="KW-0472">Membrane</keyword>
<dbReference type="RefSeq" id="WP_094828827.1">
    <property type="nucleotide sequence ID" value="NZ_NEVL01000006.1"/>
</dbReference>